<organism evidence="3 4">
    <name type="scientific">Tenggerimyces flavus</name>
    <dbReference type="NCBI Taxonomy" id="1708749"/>
    <lineage>
        <taxon>Bacteria</taxon>
        <taxon>Bacillati</taxon>
        <taxon>Actinomycetota</taxon>
        <taxon>Actinomycetes</taxon>
        <taxon>Propionibacteriales</taxon>
        <taxon>Nocardioidaceae</taxon>
        <taxon>Tenggerimyces</taxon>
    </lineage>
</organism>
<accession>A0ABV7Y6R0</accession>
<comment type="caution">
    <text evidence="3">The sequence shown here is derived from an EMBL/GenBank/DDBJ whole genome shotgun (WGS) entry which is preliminary data.</text>
</comment>
<sequence>MSRAKSRIALPIVAIAVATSAVAASMPGAFAQAAAKPELSGRLVAAATSTTMERYADEDGNVWFDNPSIGSYLIANRNVPFELRTTRKSYKDPIVTKQLVRVNGKNVWRTLPNSLIKNWNGLDAFARVTMTNAAGKKISDQTQTYCPNSSAYEGGSVRYLPGAPDTSPYPNFGCYGNPFTLGMVYGVQKGWGSAVGQLGEELSDTKKVPDGVYTVKVSVEKKYRDALGISNDIATIKVTVKTTKEDPHGGHLAKGKQGVAPKPAAKEPTGQGAVPRTGPKPDLRALPSFGIFAEGDDPDTPEKERDTLGFGANVWNAGPSPLVVDGFRRPSEDIMDAYQYFYDANGKPTGYKKTGTMEWDPRESHHHWHFKDFAQYTLLKENKTEAVRSHKEAFCLAPTDAIDLLVKGANWQPGDRDLHTACGGKTALSIREVLDVGHGDTYTQARAGQAFDIQDLPNGVYFIKIEANPMKNLYESNLKNNVSLRKVILGGKPGARTVQVPPYEGIDSEGPLARR</sequence>
<feature type="signal peptide" evidence="2">
    <location>
        <begin position="1"/>
        <end position="23"/>
    </location>
</feature>
<proteinExistence type="predicted"/>
<gene>
    <name evidence="3" type="ORF">ACFOUW_08995</name>
</gene>
<evidence type="ECO:0000256" key="2">
    <source>
        <dbReference type="SAM" id="SignalP"/>
    </source>
</evidence>
<name>A0ABV7Y6R0_9ACTN</name>
<feature type="region of interest" description="Disordered" evidence="1">
    <location>
        <begin position="245"/>
        <end position="281"/>
    </location>
</feature>
<evidence type="ECO:0000313" key="4">
    <source>
        <dbReference type="Proteomes" id="UP001595699"/>
    </source>
</evidence>
<keyword evidence="4" id="KW-1185">Reference proteome</keyword>
<feature type="chain" id="PRO_5046320225" evidence="2">
    <location>
        <begin position="24"/>
        <end position="515"/>
    </location>
</feature>
<keyword evidence="2" id="KW-0732">Signal</keyword>
<dbReference type="InterPro" id="IPR001695">
    <property type="entry name" value="Lysyl_oxidase"/>
</dbReference>
<evidence type="ECO:0000313" key="3">
    <source>
        <dbReference type="EMBL" id="MFC3760976.1"/>
    </source>
</evidence>
<dbReference type="Pfam" id="PF01186">
    <property type="entry name" value="Lysyl_oxidase"/>
    <property type="match status" value="1"/>
</dbReference>
<dbReference type="Proteomes" id="UP001595699">
    <property type="component" value="Unassembled WGS sequence"/>
</dbReference>
<reference evidence="4" key="1">
    <citation type="journal article" date="2019" name="Int. J. Syst. Evol. Microbiol.">
        <title>The Global Catalogue of Microorganisms (GCM) 10K type strain sequencing project: providing services to taxonomists for standard genome sequencing and annotation.</title>
        <authorList>
            <consortium name="The Broad Institute Genomics Platform"/>
            <consortium name="The Broad Institute Genome Sequencing Center for Infectious Disease"/>
            <person name="Wu L."/>
            <person name="Ma J."/>
        </authorList>
    </citation>
    <scope>NUCLEOTIDE SEQUENCE [LARGE SCALE GENOMIC DNA]</scope>
    <source>
        <strain evidence="4">CGMCC 4.7241</strain>
    </source>
</reference>
<evidence type="ECO:0000256" key="1">
    <source>
        <dbReference type="SAM" id="MobiDB-lite"/>
    </source>
</evidence>
<dbReference type="EMBL" id="JBHRZH010000006">
    <property type="protein sequence ID" value="MFC3760976.1"/>
    <property type="molecule type" value="Genomic_DNA"/>
</dbReference>
<protein>
    <submittedName>
        <fullName evidence="3">Lysyl oxidase family protein</fullName>
    </submittedName>
</protein>
<dbReference type="RefSeq" id="WP_239553797.1">
    <property type="nucleotide sequence ID" value="NZ_JAFBCM010000001.1"/>
</dbReference>